<evidence type="ECO:0000256" key="1">
    <source>
        <dbReference type="ARBA" id="ARBA00023015"/>
    </source>
</evidence>
<reference evidence="8 9" key="1">
    <citation type="submission" date="2020-08" db="EMBL/GenBank/DDBJ databases">
        <title>novel species in genus Corynebacterium.</title>
        <authorList>
            <person name="Zhang G."/>
        </authorList>
    </citation>
    <scope>NUCLEOTIDE SEQUENCE [LARGE SCALE GENOMIC DNA]</scope>
    <source>
        <strain evidence="8 9">zg-917</strain>
        <strain evidence="7">Zg-917</strain>
    </source>
</reference>
<evidence type="ECO:0000256" key="2">
    <source>
        <dbReference type="ARBA" id="ARBA00023125"/>
    </source>
</evidence>
<keyword evidence="1" id="KW-0805">Transcription regulation</keyword>
<dbReference type="KEGG" id="cluj:IAU68_08675"/>
<evidence type="ECO:0000313" key="6">
    <source>
        <dbReference type="EMBL" id="MBC3177805.1"/>
    </source>
</evidence>
<dbReference type="InterPro" id="IPR036388">
    <property type="entry name" value="WH-like_DNA-bd_sf"/>
</dbReference>
<keyword evidence="2" id="KW-0238">DNA-binding</keyword>
<dbReference type="RefSeq" id="WP_171192896.1">
    <property type="nucleotide sequence ID" value="NZ_CP061032.1"/>
</dbReference>
<dbReference type="Proteomes" id="UP000516235">
    <property type="component" value="Chromosome"/>
</dbReference>
<dbReference type="PANTHER" id="PTHR43132">
    <property type="entry name" value="ARSENICAL RESISTANCE OPERON REPRESSOR ARSR-RELATED"/>
    <property type="match status" value="1"/>
</dbReference>
<dbReference type="PROSITE" id="PS50987">
    <property type="entry name" value="HTH_ARSR_2"/>
    <property type="match status" value="1"/>
</dbReference>
<dbReference type="AlphaFoldDB" id="A0A7H0JXI8"/>
<keyword evidence="9" id="KW-1185">Reference proteome</keyword>
<gene>
    <name evidence="6" type="ORF">H7348_00525</name>
    <name evidence="7" type="ORF">IAU68_08675</name>
</gene>
<feature type="region of interest" description="Disordered" evidence="4">
    <location>
        <begin position="126"/>
        <end position="151"/>
    </location>
</feature>
<dbReference type="Proteomes" id="UP000642876">
    <property type="component" value="Unassembled WGS sequence"/>
</dbReference>
<dbReference type="EMBL" id="JACMYE010000001">
    <property type="protein sequence ID" value="MBC3177805.1"/>
    <property type="molecule type" value="Genomic_DNA"/>
</dbReference>
<dbReference type="SMART" id="SM00418">
    <property type="entry name" value="HTH_ARSR"/>
    <property type="match status" value="1"/>
</dbReference>
<protein>
    <submittedName>
        <fullName evidence="7">Winged helix-turn-helix transcriptional regulator</fullName>
    </submittedName>
</protein>
<evidence type="ECO:0000256" key="3">
    <source>
        <dbReference type="ARBA" id="ARBA00023163"/>
    </source>
</evidence>
<name>A0A7H0JXI8_9CORY</name>
<keyword evidence="3" id="KW-0804">Transcription</keyword>
<accession>A0A7H0JXI8</accession>
<dbReference type="SUPFAM" id="SSF46785">
    <property type="entry name" value="Winged helix' DNA-binding domain"/>
    <property type="match status" value="1"/>
</dbReference>
<evidence type="ECO:0000259" key="5">
    <source>
        <dbReference type="PROSITE" id="PS50987"/>
    </source>
</evidence>
<organism evidence="7 8">
    <name type="scientific">Corynebacterium lujinxingii</name>
    <dbReference type="NCBI Taxonomy" id="2763010"/>
    <lineage>
        <taxon>Bacteria</taxon>
        <taxon>Bacillati</taxon>
        <taxon>Actinomycetota</taxon>
        <taxon>Actinomycetes</taxon>
        <taxon>Mycobacteriales</taxon>
        <taxon>Corynebacteriaceae</taxon>
        <taxon>Corynebacterium</taxon>
    </lineage>
</organism>
<dbReference type="GO" id="GO:0003677">
    <property type="term" value="F:DNA binding"/>
    <property type="evidence" value="ECO:0007669"/>
    <property type="project" value="UniProtKB-KW"/>
</dbReference>
<dbReference type="NCBIfam" id="NF033788">
    <property type="entry name" value="HTH_metalloreg"/>
    <property type="match status" value="1"/>
</dbReference>
<dbReference type="PANTHER" id="PTHR43132:SF2">
    <property type="entry name" value="ARSENICAL RESISTANCE OPERON REPRESSOR ARSR-RELATED"/>
    <property type="match status" value="1"/>
</dbReference>
<proteinExistence type="predicted"/>
<evidence type="ECO:0000256" key="4">
    <source>
        <dbReference type="SAM" id="MobiDB-lite"/>
    </source>
</evidence>
<dbReference type="InterPro" id="IPR051011">
    <property type="entry name" value="Metal_resp_trans_reg"/>
</dbReference>
<dbReference type="Pfam" id="PF01022">
    <property type="entry name" value="HTH_5"/>
    <property type="match status" value="1"/>
</dbReference>
<sequence length="151" mass="17077">MRDNLQYSPEELDRTAALVKVLDSKTRLQILLLLDDAERVVHELVTELEKSQPLISQHLRVLRRAGLVSSSRNGREVLYALARPEVIDVIGELVELSRIDEARDDLAARRKRRNSIHNETAAGAAIINPPIEVRPEIDPGLTPRTPKPRRD</sequence>
<dbReference type="PRINTS" id="PR00778">
    <property type="entry name" value="HTHARSR"/>
</dbReference>
<dbReference type="CDD" id="cd00090">
    <property type="entry name" value="HTH_ARSR"/>
    <property type="match status" value="1"/>
</dbReference>
<evidence type="ECO:0000313" key="9">
    <source>
        <dbReference type="Proteomes" id="UP000642876"/>
    </source>
</evidence>
<dbReference type="EMBL" id="CP061032">
    <property type="protein sequence ID" value="QNP89754.1"/>
    <property type="molecule type" value="Genomic_DNA"/>
</dbReference>
<evidence type="ECO:0000313" key="7">
    <source>
        <dbReference type="EMBL" id="QNP89754.1"/>
    </source>
</evidence>
<dbReference type="GO" id="GO:0003700">
    <property type="term" value="F:DNA-binding transcription factor activity"/>
    <property type="evidence" value="ECO:0007669"/>
    <property type="project" value="InterPro"/>
</dbReference>
<dbReference type="InterPro" id="IPR036390">
    <property type="entry name" value="WH_DNA-bd_sf"/>
</dbReference>
<evidence type="ECO:0000313" key="8">
    <source>
        <dbReference type="Proteomes" id="UP000516235"/>
    </source>
</evidence>
<feature type="domain" description="HTH arsR-type" evidence="5">
    <location>
        <begin position="7"/>
        <end position="101"/>
    </location>
</feature>
<dbReference type="InterPro" id="IPR011991">
    <property type="entry name" value="ArsR-like_HTH"/>
</dbReference>
<dbReference type="Gene3D" id="1.10.10.10">
    <property type="entry name" value="Winged helix-like DNA-binding domain superfamily/Winged helix DNA-binding domain"/>
    <property type="match status" value="1"/>
</dbReference>
<dbReference type="InterPro" id="IPR001845">
    <property type="entry name" value="HTH_ArsR_DNA-bd_dom"/>
</dbReference>